<protein>
    <submittedName>
        <fullName evidence="5">FCD domain-containing protein</fullName>
    </submittedName>
</protein>
<dbReference type="InterPro" id="IPR000524">
    <property type="entry name" value="Tscrpt_reg_HTH_GntR"/>
</dbReference>
<proteinExistence type="predicted"/>
<feature type="domain" description="HTH gntR-type" evidence="4">
    <location>
        <begin position="6"/>
        <end position="74"/>
    </location>
</feature>
<dbReference type="SMART" id="SM00895">
    <property type="entry name" value="FCD"/>
    <property type="match status" value="1"/>
</dbReference>
<evidence type="ECO:0000259" key="4">
    <source>
        <dbReference type="PROSITE" id="PS50949"/>
    </source>
</evidence>
<dbReference type="SUPFAM" id="SSF46785">
    <property type="entry name" value="Winged helix' DNA-binding domain"/>
    <property type="match status" value="1"/>
</dbReference>
<sequence length="235" mass="26412">MLGRKESLSSQLTKQLAQKIDAKVYAPGTRIPTEAELCQEYGVSRTVVREAIASLRADGLVIPRQGIGVFVSERTRLLPFEFDAKSEGALTDILYILELRLSVELEAAALAAERRTARQLQVIRARFKDVAKEIRDAQDRGRSDFEFHMAIARATNNPYFEKFLSFIGPQIIPRIRMSSLQTGRLSDQEYHATIQKEHAAIVEAITARDANAARDAMRAHLSGSLERYRAQNPRT</sequence>
<dbReference type="AlphaFoldDB" id="A0A7X3SPE4"/>
<comment type="caution">
    <text evidence="5">The sequence shown here is derived from an EMBL/GenBank/DDBJ whole genome shotgun (WGS) entry which is preliminary data.</text>
</comment>
<dbReference type="Gene3D" id="1.10.10.10">
    <property type="entry name" value="Winged helix-like DNA-binding domain superfamily/Winged helix DNA-binding domain"/>
    <property type="match status" value="1"/>
</dbReference>
<evidence type="ECO:0000313" key="6">
    <source>
        <dbReference type="Proteomes" id="UP000436483"/>
    </source>
</evidence>
<dbReference type="InterPro" id="IPR008920">
    <property type="entry name" value="TF_FadR/GntR_C"/>
</dbReference>
<dbReference type="Pfam" id="PF00392">
    <property type="entry name" value="GntR"/>
    <property type="match status" value="1"/>
</dbReference>
<accession>A0A7X3SPE4</accession>
<dbReference type="PROSITE" id="PS50949">
    <property type="entry name" value="HTH_GNTR"/>
    <property type="match status" value="1"/>
</dbReference>
<dbReference type="EMBL" id="WURB01000007">
    <property type="protein sequence ID" value="MXQ12185.1"/>
    <property type="molecule type" value="Genomic_DNA"/>
</dbReference>
<dbReference type="InterPro" id="IPR011711">
    <property type="entry name" value="GntR_C"/>
</dbReference>
<evidence type="ECO:0000256" key="1">
    <source>
        <dbReference type="ARBA" id="ARBA00023015"/>
    </source>
</evidence>
<dbReference type="OrthoDB" id="9809707at2"/>
<dbReference type="GO" id="GO:0003677">
    <property type="term" value="F:DNA binding"/>
    <property type="evidence" value="ECO:0007669"/>
    <property type="project" value="UniProtKB-KW"/>
</dbReference>
<keyword evidence="1" id="KW-0805">Transcription regulation</keyword>
<dbReference type="PANTHER" id="PTHR43537">
    <property type="entry name" value="TRANSCRIPTIONAL REGULATOR, GNTR FAMILY"/>
    <property type="match status" value="1"/>
</dbReference>
<reference evidence="5 6" key="1">
    <citation type="submission" date="2019-12" db="EMBL/GenBank/DDBJ databases">
        <authorList>
            <person name="Yuan C.-G."/>
        </authorList>
    </citation>
    <scope>NUCLEOTIDE SEQUENCE [LARGE SCALE GENOMIC DNA]</scope>
    <source>
        <strain evidence="5 6">KCTC 23863</strain>
    </source>
</reference>
<dbReference type="InterPro" id="IPR036390">
    <property type="entry name" value="WH_DNA-bd_sf"/>
</dbReference>
<keyword evidence="2" id="KW-0238">DNA-binding</keyword>
<name>A0A7X3SPE4_9HYPH</name>
<dbReference type="GO" id="GO:0003700">
    <property type="term" value="F:DNA-binding transcription factor activity"/>
    <property type="evidence" value="ECO:0007669"/>
    <property type="project" value="InterPro"/>
</dbReference>
<evidence type="ECO:0000256" key="2">
    <source>
        <dbReference type="ARBA" id="ARBA00023125"/>
    </source>
</evidence>
<gene>
    <name evidence="5" type="ORF">GR328_12035</name>
</gene>
<dbReference type="Gene3D" id="1.20.120.530">
    <property type="entry name" value="GntR ligand-binding domain-like"/>
    <property type="match status" value="1"/>
</dbReference>
<keyword evidence="3" id="KW-0804">Transcription</keyword>
<dbReference type="PRINTS" id="PR00035">
    <property type="entry name" value="HTHGNTR"/>
</dbReference>
<dbReference type="Pfam" id="PF07729">
    <property type="entry name" value="FCD"/>
    <property type="match status" value="1"/>
</dbReference>
<dbReference type="CDD" id="cd07377">
    <property type="entry name" value="WHTH_GntR"/>
    <property type="match status" value="1"/>
</dbReference>
<dbReference type="RefSeq" id="WP_160884768.1">
    <property type="nucleotide sequence ID" value="NZ_WURB01000007.1"/>
</dbReference>
<dbReference type="InterPro" id="IPR036388">
    <property type="entry name" value="WH-like_DNA-bd_sf"/>
</dbReference>
<evidence type="ECO:0000256" key="3">
    <source>
        <dbReference type="ARBA" id="ARBA00023163"/>
    </source>
</evidence>
<dbReference type="SMART" id="SM00345">
    <property type="entry name" value="HTH_GNTR"/>
    <property type="match status" value="1"/>
</dbReference>
<evidence type="ECO:0000313" key="5">
    <source>
        <dbReference type="EMBL" id="MXQ12185.1"/>
    </source>
</evidence>
<dbReference type="PANTHER" id="PTHR43537:SF44">
    <property type="entry name" value="GNTR FAMILY REGULATORY PROTEIN"/>
    <property type="match status" value="1"/>
</dbReference>
<dbReference type="SUPFAM" id="SSF48008">
    <property type="entry name" value="GntR ligand-binding domain-like"/>
    <property type="match status" value="1"/>
</dbReference>
<keyword evidence="6" id="KW-1185">Reference proteome</keyword>
<organism evidence="5 6">
    <name type="scientific">Microvirga makkahensis</name>
    <dbReference type="NCBI Taxonomy" id="1128670"/>
    <lineage>
        <taxon>Bacteria</taxon>
        <taxon>Pseudomonadati</taxon>
        <taxon>Pseudomonadota</taxon>
        <taxon>Alphaproteobacteria</taxon>
        <taxon>Hyphomicrobiales</taxon>
        <taxon>Methylobacteriaceae</taxon>
        <taxon>Microvirga</taxon>
    </lineage>
</organism>
<dbReference type="Proteomes" id="UP000436483">
    <property type="component" value="Unassembled WGS sequence"/>
</dbReference>
<reference evidence="5 6" key="2">
    <citation type="submission" date="2020-01" db="EMBL/GenBank/DDBJ databases">
        <title>Microvirga sp. nov., an arsenate reduction bacterium isolated from Tibet hotspring sediments.</title>
        <authorList>
            <person name="Xian W.-D."/>
            <person name="Li W.-J."/>
        </authorList>
    </citation>
    <scope>NUCLEOTIDE SEQUENCE [LARGE SCALE GENOMIC DNA]</scope>
    <source>
        <strain evidence="5 6">KCTC 23863</strain>
    </source>
</reference>